<comment type="subcellular location">
    <subcellularLocation>
        <location evidence="1">Peroxisome</location>
    </subcellularLocation>
</comment>
<evidence type="ECO:0000256" key="1">
    <source>
        <dbReference type="ARBA" id="ARBA00004275"/>
    </source>
</evidence>
<name>A0A6P3Y901_DINQU</name>
<dbReference type="Gene3D" id="2.30.38.10">
    <property type="entry name" value="Luciferase, Domain 3"/>
    <property type="match status" value="1"/>
</dbReference>
<dbReference type="GeneID" id="106750554"/>
<evidence type="ECO:0000313" key="4">
    <source>
        <dbReference type="Proteomes" id="UP000515204"/>
    </source>
</evidence>
<dbReference type="SUPFAM" id="SSF56801">
    <property type="entry name" value="Acetyl-CoA synthetase-like"/>
    <property type="match status" value="2"/>
</dbReference>
<protein>
    <submittedName>
        <fullName evidence="5">Uncharacterized protein LOC106750554</fullName>
    </submittedName>
</protein>
<sequence>MSSFSRLSGDSADDSGYFISLAKLKIIFSNVDMTDTLAHAATEGNLAVKLVTFGETSGYENFSKVISDQETDAVNQFRCRPIASPDEIGMIVCSSGTTGLCKGTMLSHFTLINNMLHDDSFAGKDDKMASAAIYYGMARLKVIAVDTGRPLDPYKIGELLWKSPCMMTGYYNNPRATRQTLNEDRWIHSGDLGYYDSDGEALRV</sequence>
<evidence type="ECO:0000313" key="5">
    <source>
        <dbReference type="RefSeq" id="XP_014486472.1"/>
    </source>
</evidence>
<organism evidence="4 5">
    <name type="scientific">Dinoponera quadriceps</name>
    <name type="common">South American ant</name>
    <dbReference type="NCBI Taxonomy" id="609295"/>
    <lineage>
        <taxon>Eukaryota</taxon>
        <taxon>Metazoa</taxon>
        <taxon>Ecdysozoa</taxon>
        <taxon>Arthropoda</taxon>
        <taxon>Hexapoda</taxon>
        <taxon>Insecta</taxon>
        <taxon>Pterygota</taxon>
        <taxon>Neoptera</taxon>
        <taxon>Endopterygota</taxon>
        <taxon>Hymenoptera</taxon>
        <taxon>Apocrita</taxon>
        <taxon>Aculeata</taxon>
        <taxon>Formicoidea</taxon>
        <taxon>Formicidae</taxon>
        <taxon>Ponerinae</taxon>
        <taxon>Ponerini</taxon>
        <taxon>Dinoponera</taxon>
    </lineage>
</organism>
<evidence type="ECO:0000256" key="2">
    <source>
        <dbReference type="ARBA" id="ARBA00023140"/>
    </source>
</evidence>
<dbReference type="GO" id="GO:0016405">
    <property type="term" value="F:CoA-ligase activity"/>
    <property type="evidence" value="ECO:0007669"/>
    <property type="project" value="TreeGrafter"/>
</dbReference>
<dbReference type="Proteomes" id="UP000515204">
    <property type="component" value="Unplaced"/>
</dbReference>
<dbReference type="RefSeq" id="XP_014486472.1">
    <property type="nucleotide sequence ID" value="XM_014630986.1"/>
</dbReference>
<dbReference type="Gene3D" id="3.40.50.980">
    <property type="match status" value="2"/>
</dbReference>
<dbReference type="InterPro" id="IPR000873">
    <property type="entry name" value="AMP-dep_synth/lig_dom"/>
</dbReference>
<gene>
    <name evidence="5" type="primary">LOC106750554</name>
</gene>
<dbReference type="AlphaFoldDB" id="A0A6P3Y901"/>
<reference evidence="5" key="1">
    <citation type="submission" date="2025-08" db="UniProtKB">
        <authorList>
            <consortium name="RefSeq"/>
        </authorList>
    </citation>
    <scope>IDENTIFICATION</scope>
</reference>
<keyword evidence="2" id="KW-0576">Peroxisome</keyword>
<accession>A0A6P3Y901</accession>
<dbReference type="PANTHER" id="PTHR24096">
    <property type="entry name" value="LONG-CHAIN-FATTY-ACID--COA LIGASE"/>
    <property type="match status" value="1"/>
</dbReference>
<dbReference type="OrthoDB" id="10253869at2759"/>
<dbReference type="Pfam" id="PF00501">
    <property type="entry name" value="AMP-binding"/>
    <property type="match status" value="1"/>
</dbReference>
<proteinExistence type="predicted"/>
<keyword evidence="4" id="KW-1185">Reference proteome</keyword>
<dbReference type="KEGG" id="dqu:106750554"/>
<feature type="domain" description="AMP-dependent synthetase/ligase" evidence="3">
    <location>
        <begin position="13"/>
        <end position="132"/>
    </location>
</feature>
<dbReference type="PANTHER" id="PTHR24096:SF422">
    <property type="entry name" value="BCDNA.GH02901"/>
    <property type="match status" value="1"/>
</dbReference>
<evidence type="ECO:0000259" key="3">
    <source>
        <dbReference type="Pfam" id="PF00501"/>
    </source>
</evidence>
<dbReference type="GO" id="GO:0005777">
    <property type="term" value="C:peroxisome"/>
    <property type="evidence" value="ECO:0007669"/>
    <property type="project" value="UniProtKB-SubCell"/>
</dbReference>